<dbReference type="Pfam" id="PF22516">
    <property type="entry name" value="PreP_C"/>
    <property type="match status" value="1"/>
</dbReference>
<name>A0ABV2ASN6_9EUKA</name>
<dbReference type="PANTHER" id="PTHR43016:SF13">
    <property type="entry name" value="PRESEQUENCE PROTEASE, MITOCHONDRIAL"/>
    <property type="match status" value="1"/>
</dbReference>
<proteinExistence type="predicted"/>
<dbReference type="Gene3D" id="3.30.830.10">
    <property type="entry name" value="Metalloenzyme, LuxS/M16 peptidase-like"/>
    <property type="match status" value="1"/>
</dbReference>
<keyword evidence="2" id="KW-0645">Protease</keyword>
<protein>
    <submittedName>
        <fullName evidence="2">Presequence protease, mitochondrial</fullName>
    </submittedName>
</protein>
<gene>
    <name evidence="2" type="primary">PITRM1</name>
    <name evidence="2" type="ORF">MHBO_004185</name>
</gene>
<dbReference type="InterPro" id="IPR011249">
    <property type="entry name" value="Metalloenz_LuxS/M16"/>
</dbReference>
<sequence>MNWNYLHNEIRVKGNAYGSGAYQKYDIFGMYSLADPNCAKTLKTFQNCIEWASNDENKTENNKVEQMTENDVKKAILATFSTIDSPVSPSKRGKAFFVNGLSDETRQKIRDRLLKVDKKSILRVARKYLLGNSKFVGQNSKNGEISNASISVAGAVDVTEKKRLEDVLEWTEIQNNF</sequence>
<reference evidence="2 3" key="1">
    <citation type="journal article" date="2024" name="BMC Biol.">
        <title>Comparative genomics of Ascetosporea gives new insight into the evolutionary basis for animal parasitism in Rhizaria.</title>
        <authorList>
            <person name="Hiltunen Thoren M."/>
            <person name="Onut-Brannstrom I."/>
            <person name="Alfjorden A."/>
            <person name="Peckova H."/>
            <person name="Swords F."/>
            <person name="Hooper C."/>
            <person name="Holzer A.S."/>
            <person name="Bass D."/>
            <person name="Burki F."/>
        </authorList>
    </citation>
    <scope>NUCLEOTIDE SEQUENCE [LARGE SCALE GENOMIC DNA]</scope>
    <source>
        <strain evidence="2">20-A016</strain>
    </source>
</reference>
<dbReference type="PANTHER" id="PTHR43016">
    <property type="entry name" value="PRESEQUENCE PROTEASE"/>
    <property type="match status" value="1"/>
</dbReference>
<dbReference type="GO" id="GO:0006508">
    <property type="term" value="P:proteolysis"/>
    <property type="evidence" value="ECO:0007669"/>
    <property type="project" value="UniProtKB-KW"/>
</dbReference>
<dbReference type="GO" id="GO:0008233">
    <property type="term" value="F:peptidase activity"/>
    <property type="evidence" value="ECO:0007669"/>
    <property type="project" value="UniProtKB-KW"/>
</dbReference>
<accession>A0ABV2ASN6</accession>
<feature type="domain" description="Presequence protease mitochondrial-type C-terminal" evidence="1">
    <location>
        <begin position="4"/>
        <end position="125"/>
    </location>
</feature>
<evidence type="ECO:0000313" key="2">
    <source>
        <dbReference type="EMBL" id="MES1922667.1"/>
    </source>
</evidence>
<evidence type="ECO:0000313" key="3">
    <source>
        <dbReference type="Proteomes" id="UP001439008"/>
    </source>
</evidence>
<dbReference type="EMBL" id="JBDODL010003372">
    <property type="protein sequence ID" value="MES1922667.1"/>
    <property type="molecule type" value="Genomic_DNA"/>
</dbReference>
<keyword evidence="3" id="KW-1185">Reference proteome</keyword>
<evidence type="ECO:0000259" key="1">
    <source>
        <dbReference type="Pfam" id="PF22516"/>
    </source>
</evidence>
<organism evidence="2 3">
    <name type="scientific">Bonamia ostreae</name>
    <dbReference type="NCBI Taxonomy" id="126728"/>
    <lineage>
        <taxon>Eukaryota</taxon>
        <taxon>Sar</taxon>
        <taxon>Rhizaria</taxon>
        <taxon>Endomyxa</taxon>
        <taxon>Ascetosporea</taxon>
        <taxon>Haplosporida</taxon>
        <taxon>Bonamia</taxon>
    </lineage>
</organism>
<dbReference type="SUPFAM" id="SSF63411">
    <property type="entry name" value="LuxS/MPP-like metallohydrolase"/>
    <property type="match status" value="1"/>
</dbReference>
<keyword evidence="2" id="KW-0378">Hydrolase</keyword>
<dbReference type="Proteomes" id="UP001439008">
    <property type="component" value="Unassembled WGS sequence"/>
</dbReference>
<comment type="caution">
    <text evidence="2">The sequence shown here is derived from an EMBL/GenBank/DDBJ whole genome shotgun (WGS) entry which is preliminary data.</text>
</comment>
<dbReference type="InterPro" id="IPR055130">
    <property type="entry name" value="PreP_C"/>
</dbReference>